<evidence type="ECO:0000256" key="2">
    <source>
        <dbReference type="ARBA" id="ARBA00022737"/>
    </source>
</evidence>
<dbReference type="SMART" id="SM00355">
    <property type="entry name" value="ZnF_C2H2"/>
    <property type="match status" value="4"/>
</dbReference>
<feature type="region of interest" description="Disordered" evidence="6">
    <location>
        <begin position="95"/>
        <end position="120"/>
    </location>
</feature>
<evidence type="ECO:0000256" key="4">
    <source>
        <dbReference type="ARBA" id="ARBA00022833"/>
    </source>
</evidence>
<evidence type="ECO:0000313" key="9">
    <source>
        <dbReference type="Proteomes" id="UP001359485"/>
    </source>
</evidence>
<dbReference type="InterPro" id="IPR036236">
    <property type="entry name" value="Znf_C2H2_sf"/>
</dbReference>
<dbReference type="InterPro" id="IPR013087">
    <property type="entry name" value="Znf_C2H2_type"/>
</dbReference>
<evidence type="ECO:0000256" key="6">
    <source>
        <dbReference type="SAM" id="MobiDB-lite"/>
    </source>
</evidence>
<gene>
    <name evidence="8" type="ORF">RUM44_002911</name>
</gene>
<dbReference type="Pfam" id="PF00096">
    <property type="entry name" value="zf-C2H2"/>
    <property type="match status" value="3"/>
</dbReference>
<accession>A0ABR1AXN9</accession>
<comment type="caution">
    <text evidence="8">The sequence shown here is derived from an EMBL/GenBank/DDBJ whole genome shotgun (WGS) entry which is preliminary data.</text>
</comment>
<sequence>MRNRPLRNRRRRSVFAGKSKIKCLNRLNGKYPCETCGREYTVKRSLIRHIKLECGKEPQFQCPYCRVRTTRNSTLKKHIISKHMVLIGCPAEDDDGGPPKDGKKWSDSSGMALGPRKAPITNPEDTIKNLSLNCDVSNECVDPKTLKALAKLYKNQTGLFSCYKCGKKYSQSPTLWRHIKYECGKGPQFHCPFCMKGFTRKFTMLKHADKQHGLVQY</sequence>
<proteinExistence type="predicted"/>
<feature type="domain" description="C2H2-type" evidence="7">
    <location>
        <begin position="160"/>
        <end position="187"/>
    </location>
</feature>
<feature type="domain" description="C2H2-type" evidence="7">
    <location>
        <begin position="31"/>
        <end position="58"/>
    </location>
</feature>
<keyword evidence="9" id="KW-1185">Reference proteome</keyword>
<dbReference type="Proteomes" id="UP001359485">
    <property type="component" value="Unassembled WGS sequence"/>
</dbReference>
<name>A0ABR1AXN9_POLSC</name>
<dbReference type="PROSITE" id="PS00028">
    <property type="entry name" value="ZINC_FINGER_C2H2_1"/>
    <property type="match status" value="1"/>
</dbReference>
<keyword evidence="3 5" id="KW-0863">Zinc-finger</keyword>
<evidence type="ECO:0000256" key="1">
    <source>
        <dbReference type="ARBA" id="ARBA00022723"/>
    </source>
</evidence>
<feature type="compositionally biased region" description="Basic and acidic residues" evidence="6">
    <location>
        <begin position="97"/>
        <end position="106"/>
    </location>
</feature>
<dbReference type="Gene3D" id="3.30.160.60">
    <property type="entry name" value="Classic Zinc Finger"/>
    <property type="match status" value="2"/>
</dbReference>
<dbReference type="EMBL" id="JAWJWF010000007">
    <property type="protein sequence ID" value="KAK6630742.1"/>
    <property type="molecule type" value="Genomic_DNA"/>
</dbReference>
<dbReference type="SUPFAM" id="SSF57667">
    <property type="entry name" value="beta-beta-alpha zinc fingers"/>
    <property type="match status" value="2"/>
</dbReference>
<evidence type="ECO:0000259" key="7">
    <source>
        <dbReference type="PROSITE" id="PS50157"/>
    </source>
</evidence>
<evidence type="ECO:0000256" key="3">
    <source>
        <dbReference type="ARBA" id="ARBA00022771"/>
    </source>
</evidence>
<keyword evidence="1" id="KW-0479">Metal-binding</keyword>
<evidence type="ECO:0000256" key="5">
    <source>
        <dbReference type="PROSITE-ProRule" id="PRU00042"/>
    </source>
</evidence>
<dbReference type="PANTHER" id="PTHR24409">
    <property type="entry name" value="ZINC FINGER PROTEIN 142"/>
    <property type="match status" value="1"/>
</dbReference>
<keyword evidence="2" id="KW-0677">Repeat</keyword>
<reference evidence="8 9" key="1">
    <citation type="submission" date="2023-09" db="EMBL/GenBank/DDBJ databases">
        <title>Genomes of two closely related lineages of the louse Polyplax serrata with different host specificities.</title>
        <authorList>
            <person name="Martinu J."/>
            <person name="Tarabai H."/>
            <person name="Stefka J."/>
            <person name="Hypsa V."/>
        </authorList>
    </citation>
    <scope>NUCLEOTIDE SEQUENCE [LARGE SCALE GENOMIC DNA]</scope>
    <source>
        <strain evidence="8">98ZLc_SE</strain>
    </source>
</reference>
<dbReference type="PANTHER" id="PTHR24409:SF295">
    <property type="entry name" value="AZ2-RELATED"/>
    <property type="match status" value="1"/>
</dbReference>
<evidence type="ECO:0000313" key="8">
    <source>
        <dbReference type="EMBL" id="KAK6630742.1"/>
    </source>
</evidence>
<feature type="domain" description="C2H2-type" evidence="7">
    <location>
        <begin position="189"/>
        <end position="212"/>
    </location>
</feature>
<protein>
    <recommendedName>
        <fullName evidence="7">C2H2-type domain-containing protein</fullName>
    </recommendedName>
</protein>
<organism evidence="8 9">
    <name type="scientific">Polyplax serrata</name>
    <name type="common">Common mouse louse</name>
    <dbReference type="NCBI Taxonomy" id="468196"/>
    <lineage>
        <taxon>Eukaryota</taxon>
        <taxon>Metazoa</taxon>
        <taxon>Ecdysozoa</taxon>
        <taxon>Arthropoda</taxon>
        <taxon>Hexapoda</taxon>
        <taxon>Insecta</taxon>
        <taxon>Pterygota</taxon>
        <taxon>Neoptera</taxon>
        <taxon>Paraneoptera</taxon>
        <taxon>Psocodea</taxon>
        <taxon>Troctomorpha</taxon>
        <taxon>Phthiraptera</taxon>
        <taxon>Anoplura</taxon>
        <taxon>Polyplacidae</taxon>
        <taxon>Polyplax</taxon>
    </lineage>
</organism>
<keyword evidence="4" id="KW-0862">Zinc</keyword>
<dbReference type="PROSITE" id="PS50157">
    <property type="entry name" value="ZINC_FINGER_C2H2_2"/>
    <property type="match status" value="3"/>
</dbReference>